<reference evidence="2 3" key="1">
    <citation type="submission" date="2019-07" db="EMBL/GenBank/DDBJ databases">
        <title>Whole genome shotgun sequence of Microvirga aerophila NBRC 106136.</title>
        <authorList>
            <person name="Hosoyama A."/>
            <person name="Uohara A."/>
            <person name="Ohji S."/>
            <person name="Ichikawa N."/>
        </authorList>
    </citation>
    <scope>NUCLEOTIDE SEQUENCE [LARGE SCALE GENOMIC DNA]</scope>
    <source>
        <strain evidence="2 3">NBRC 106136</strain>
    </source>
</reference>
<dbReference type="AlphaFoldDB" id="A0A512C4V2"/>
<evidence type="ECO:0000259" key="1">
    <source>
        <dbReference type="Pfam" id="PF21834"/>
    </source>
</evidence>
<comment type="caution">
    <text evidence="2">The sequence shown here is derived from an EMBL/GenBank/DDBJ whole genome shotgun (WGS) entry which is preliminary data.</text>
</comment>
<dbReference type="Pfam" id="PF21834">
    <property type="entry name" value="DUF6894"/>
    <property type="match status" value="1"/>
</dbReference>
<gene>
    <name evidence="2" type="ORF">MAE02_69520</name>
</gene>
<sequence>METDAAAQYPDPPVQCPSLLSRYYFNLTDGETMIRDEEGVEASSIQVAVLSAMEAVEELRGQEPLDSDDWQGWRLEIVDATGQAVQTVPLDAFAVN</sequence>
<proteinExistence type="predicted"/>
<evidence type="ECO:0000313" key="3">
    <source>
        <dbReference type="Proteomes" id="UP000321085"/>
    </source>
</evidence>
<keyword evidence="3" id="KW-1185">Reference proteome</keyword>
<protein>
    <recommendedName>
        <fullName evidence="1">DUF6894 domain-containing protein</fullName>
    </recommendedName>
</protein>
<feature type="domain" description="DUF6894" evidence="1">
    <location>
        <begin position="22"/>
        <end position="90"/>
    </location>
</feature>
<dbReference type="EMBL" id="BJYU01000380">
    <property type="protein sequence ID" value="GEO19256.1"/>
    <property type="molecule type" value="Genomic_DNA"/>
</dbReference>
<evidence type="ECO:0000313" key="2">
    <source>
        <dbReference type="EMBL" id="GEO19256.1"/>
    </source>
</evidence>
<dbReference type="Proteomes" id="UP000321085">
    <property type="component" value="Unassembled WGS sequence"/>
</dbReference>
<organism evidence="2 3">
    <name type="scientific">Microvirga aerophila</name>
    <dbReference type="NCBI Taxonomy" id="670291"/>
    <lineage>
        <taxon>Bacteria</taxon>
        <taxon>Pseudomonadati</taxon>
        <taxon>Pseudomonadota</taxon>
        <taxon>Alphaproteobacteria</taxon>
        <taxon>Hyphomicrobiales</taxon>
        <taxon>Methylobacteriaceae</taxon>
        <taxon>Microvirga</taxon>
    </lineage>
</organism>
<dbReference type="InterPro" id="IPR054189">
    <property type="entry name" value="DUF6894"/>
</dbReference>
<name>A0A512C4V2_9HYPH</name>
<accession>A0A512C4V2</accession>